<name>A0ABS3N283_9BACI</name>
<comment type="caution">
    <text evidence="3">The sequence shown here is derived from an EMBL/GenBank/DDBJ whole genome shotgun (WGS) entry which is preliminary data.</text>
</comment>
<dbReference type="Pfam" id="PF13439">
    <property type="entry name" value="Glyco_transf_4"/>
    <property type="match status" value="1"/>
</dbReference>
<dbReference type="SUPFAM" id="SSF53756">
    <property type="entry name" value="UDP-Glycosyltransferase/glycogen phosphorylase"/>
    <property type="match status" value="1"/>
</dbReference>
<protein>
    <submittedName>
        <fullName evidence="3">Glycosyltransferase family 1 protein</fullName>
    </submittedName>
</protein>
<accession>A0ABS3N283</accession>
<dbReference type="Pfam" id="PF00534">
    <property type="entry name" value="Glycos_transf_1"/>
    <property type="match status" value="1"/>
</dbReference>
<gene>
    <name evidence="3" type="ORF">I7822_11805</name>
</gene>
<reference evidence="3 4" key="1">
    <citation type="submission" date="2021-03" db="EMBL/GenBank/DDBJ databases">
        <title>Whole genome sequence of Metabacillus bambusae BG109.</title>
        <authorList>
            <person name="Jeong J.W."/>
        </authorList>
    </citation>
    <scope>NUCLEOTIDE SEQUENCE [LARGE SCALE GENOMIC DNA]</scope>
    <source>
        <strain evidence="3 4">BG109</strain>
    </source>
</reference>
<proteinExistence type="predicted"/>
<evidence type="ECO:0000313" key="4">
    <source>
        <dbReference type="Proteomes" id="UP000663981"/>
    </source>
</evidence>
<feature type="domain" description="Glycosyl transferase family 1" evidence="1">
    <location>
        <begin position="186"/>
        <end position="302"/>
    </location>
</feature>
<dbReference type="InterPro" id="IPR028098">
    <property type="entry name" value="Glyco_trans_4-like_N"/>
</dbReference>
<dbReference type="PANTHER" id="PTHR45947">
    <property type="entry name" value="SULFOQUINOVOSYL TRANSFERASE SQD2"/>
    <property type="match status" value="1"/>
</dbReference>
<feature type="domain" description="Glycosyltransferase subfamily 4-like N-terminal" evidence="2">
    <location>
        <begin position="17"/>
        <end position="175"/>
    </location>
</feature>
<organism evidence="3 4">
    <name type="scientific">Metabacillus bambusae</name>
    <dbReference type="NCBI Taxonomy" id="2795218"/>
    <lineage>
        <taxon>Bacteria</taxon>
        <taxon>Bacillati</taxon>
        <taxon>Bacillota</taxon>
        <taxon>Bacilli</taxon>
        <taxon>Bacillales</taxon>
        <taxon>Bacillaceae</taxon>
        <taxon>Metabacillus</taxon>
    </lineage>
</organism>
<dbReference type="PANTHER" id="PTHR45947:SF14">
    <property type="entry name" value="SLL1723 PROTEIN"/>
    <property type="match status" value="1"/>
</dbReference>
<keyword evidence="4" id="KW-1185">Reference proteome</keyword>
<dbReference type="Proteomes" id="UP000663981">
    <property type="component" value="Unassembled WGS sequence"/>
</dbReference>
<dbReference type="InterPro" id="IPR001296">
    <property type="entry name" value="Glyco_trans_1"/>
</dbReference>
<evidence type="ECO:0000259" key="1">
    <source>
        <dbReference type="Pfam" id="PF00534"/>
    </source>
</evidence>
<dbReference type="EMBL" id="JAGDEL010000007">
    <property type="protein sequence ID" value="MBO1512352.1"/>
    <property type="molecule type" value="Genomic_DNA"/>
</dbReference>
<evidence type="ECO:0000313" key="3">
    <source>
        <dbReference type="EMBL" id="MBO1512352.1"/>
    </source>
</evidence>
<sequence>MGRPIRVLHVVVNMNRGGAETLIMNLYRNIDRSKIQFDFLICKEGVFDQEILDLGGKIHRIPYITDGGHFHYIKNLNQFFKTNNDYKIVHSHMDKMSGFVLKAAKKGGIPVRIAHSHSTRSEGKYLKRIYKWYSGRNIVKDSTHLIACSKPAADWLFKKKMNEVNYIKNGVDPEKFGFSLKNRIHVRKELNIPNDCLVIGHVGSFTQPKNHLFLLEIFREFNKKNNNSVLVLVGSGQLRDLIENKIKELNLEDKIKILGIRSDIHRILQAFDVFIFPSLYEGLPVTLIEAQTTGLPCIIADHITKEVDIGAGLISYISIKNSPSEWSNVVLRNKVRNIKSLEALKKSGFDIREVVKWLEVFYIQNGLKKDFFQIKESRNVSNIMLHKSR</sequence>
<dbReference type="Gene3D" id="3.40.50.2000">
    <property type="entry name" value="Glycogen Phosphorylase B"/>
    <property type="match status" value="2"/>
</dbReference>
<dbReference type="InterPro" id="IPR050194">
    <property type="entry name" value="Glycosyltransferase_grp1"/>
</dbReference>
<evidence type="ECO:0000259" key="2">
    <source>
        <dbReference type="Pfam" id="PF13439"/>
    </source>
</evidence>
<dbReference type="CDD" id="cd03812">
    <property type="entry name" value="GT4_CapH-like"/>
    <property type="match status" value="1"/>
</dbReference>